<keyword evidence="2" id="KW-1185">Reference proteome</keyword>
<comment type="caution">
    <text evidence="1">The sequence shown here is derived from an EMBL/GenBank/DDBJ whole genome shotgun (WGS) entry which is preliminary data.</text>
</comment>
<dbReference type="InterPro" id="IPR010982">
    <property type="entry name" value="Lambda_DNA-bd_dom_sf"/>
</dbReference>
<dbReference type="GO" id="GO:0003677">
    <property type="term" value="F:DNA binding"/>
    <property type="evidence" value="ECO:0007669"/>
    <property type="project" value="InterPro"/>
</dbReference>
<organism evidence="1 2">
    <name type="scientific">Methanofollis tationis</name>
    <dbReference type="NCBI Taxonomy" id="81417"/>
    <lineage>
        <taxon>Archaea</taxon>
        <taxon>Methanobacteriati</taxon>
        <taxon>Methanobacteriota</taxon>
        <taxon>Stenosarchaea group</taxon>
        <taxon>Methanomicrobia</taxon>
        <taxon>Methanomicrobiales</taxon>
        <taxon>Methanomicrobiaceae</taxon>
        <taxon>Methanofollis</taxon>
    </lineage>
</organism>
<dbReference type="OrthoDB" id="42697at2157"/>
<dbReference type="EMBL" id="JABXWR010000001">
    <property type="protein sequence ID" value="NVO67600.1"/>
    <property type="molecule type" value="Genomic_DNA"/>
</dbReference>
<evidence type="ECO:0000313" key="2">
    <source>
        <dbReference type="Proteomes" id="UP000570823"/>
    </source>
</evidence>
<reference evidence="1 2" key="1">
    <citation type="submission" date="2020-06" db="EMBL/GenBank/DDBJ databases">
        <title>Methanofollis fontis sp. nov., a methanogen isolated from marine sediments near a cold seep at Four-Way Closure Ridge offshore southwestern Taiwan.</title>
        <authorList>
            <person name="Chen S.-C."/>
            <person name="Teng N.-H."/>
            <person name="Lin Y.-S."/>
            <person name="Lai M.-C."/>
            <person name="Chen H.-H."/>
            <person name="Wang C.-C."/>
        </authorList>
    </citation>
    <scope>NUCLEOTIDE SEQUENCE [LARGE SCALE GENOMIC DNA]</scope>
    <source>
        <strain evidence="1 2">DSM 2702</strain>
    </source>
</reference>
<dbReference type="AlphaFoldDB" id="A0A7K4HRV4"/>
<proteinExistence type="predicted"/>
<dbReference type="PANTHER" id="PTHR40730">
    <property type="entry name" value="TRANSCRIPTIONAL REGULATOR PROTEIN-LIKE PROTEIN"/>
    <property type="match status" value="1"/>
</dbReference>
<dbReference type="SUPFAM" id="SSF47413">
    <property type="entry name" value="lambda repressor-like DNA-binding domains"/>
    <property type="match status" value="1"/>
</dbReference>
<dbReference type="PANTHER" id="PTHR40730:SF3">
    <property type="entry name" value="HTH CRO_C1-TYPE DOMAIN-CONTAINING PROTEIN"/>
    <property type="match status" value="1"/>
</dbReference>
<dbReference type="CDD" id="cd00093">
    <property type="entry name" value="HTH_XRE"/>
    <property type="match status" value="1"/>
</dbReference>
<evidence type="ECO:0000313" key="1">
    <source>
        <dbReference type="EMBL" id="NVO67600.1"/>
    </source>
</evidence>
<dbReference type="RefSeq" id="WP_176789173.1">
    <property type="nucleotide sequence ID" value="NZ_JABXWR010000001.1"/>
</dbReference>
<name>A0A7K4HRV4_9EURY</name>
<accession>A0A7K4HRV4</accession>
<dbReference type="InterPro" id="IPR001387">
    <property type="entry name" value="Cro/C1-type_HTH"/>
</dbReference>
<sequence length="130" mass="14256">MDCDTMKLPCETGVWIILPCIRACLVQELTAKGLSQKKVSVMLGITPASVSQYTSKKRGCTIELGTEVITSIQHLADDLIADNVEHMGLRMCDICMQVRSLGVLNEGEDDPCIRDLVCNLSPPESRHHAT</sequence>
<dbReference type="Proteomes" id="UP000570823">
    <property type="component" value="Unassembled WGS sequence"/>
</dbReference>
<gene>
    <name evidence="1" type="ORF">HWN36_09840</name>
</gene>
<protein>
    <submittedName>
        <fullName evidence="1">Transcriptional regulator</fullName>
    </submittedName>
</protein>